<proteinExistence type="inferred from homology"/>
<protein>
    <submittedName>
        <fullName evidence="4">PPE family protein</fullName>
    </submittedName>
</protein>
<dbReference type="AlphaFoldDB" id="A0A0U0WBJ4"/>
<dbReference type="PANTHER" id="PTHR46766:SF1">
    <property type="entry name" value="GLUTAMINE-RICH PROTEIN 2"/>
    <property type="match status" value="1"/>
</dbReference>
<evidence type="ECO:0000313" key="5">
    <source>
        <dbReference type="Proteomes" id="UP000198875"/>
    </source>
</evidence>
<reference evidence="4 5" key="1">
    <citation type="submission" date="2015-03" db="EMBL/GenBank/DDBJ databases">
        <authorList>
            <person name="Murphy D."/>
        </authorList>
    </citation>
    <scope>NUCLEOTIDE SEQUENCE [LARGE SCALE GENOMIC DNA]</scope>
    <source>
        <strain evidence="4 5">DSM 44277</strain>
    </source>
</reference>
<dbReference type="InterPro" id="IPR000030">
    <property type="entry name" value="PPE_dom"/>
</dbReference>
<dbReference type="InterPro" id="IPR038332">
    <property type="entry name" value="PPE_sf"/>
</dbReference>
<evidence type="ECO:0000313" key="4">
    <source>
        <dbReference type="EMBL" id="CPR11964.1"/>
    </source>
</evidence>
<gene>
    <name evidence="4" type="ORF">BN971_03257</name>
</gene>
<dbReference type="PANTHER" id="PTHR46766">
    <property type="entry name" value="GLUTAMINE-RICH PROTEIN 2"/>
    <property type="match status" value="1"/>
</dbReference>
<evidence type="ECO:0000256" key="2">
    <source>
        <dbReference type="SAM" id="MobiDB-lite"/>
    </source>
</evidence>
<sequence>MDLFAPPEVISAQIHTGPGAGSMIEASGAWQQVAVELENSVSVYASAVSGLIETWAGPSAMAMVQAVQPYLIWLGATAQQSQQMGASAEAAALAFSAVRAAVVTPAQVAANRTRLAQLLATNRFGSNTAAIAQTEAEYQTMWANNSAAMTQYQAASAQATALPQFTSPLTIANPTGMATQAAAVPAATGPTSAQSVIDQIGSFFSSFLTTPGGFDPNAGWFGYASTWGNQFLSSGFPINLLGVEAQLATAQGVQSVGGEVGQGLAEGEAALSSSEANFASAIKSVGSAPTAALGVGVTVGKLTAPPAIVGLLPAAQTPVQLASAASPLPAGTSGLSAIPMMPMMVPPPTSAGSGWRKRKQQNAEDLEYSTELPKRVVQRPPSGG</sequence>
<dbReference type="Pfam" id="PF00823">
    <property type="entry name" value="PPE"/>
    <property type="match status" value="1"/>
</dbReference>
<dbReference type="SUPFAM" id="SSF140459">
    <property type="entry name" value="PE/PPE dimer-like"/>
    <property type="match status" value="1"/>
</dbReference>
<dbReference type="RefSeq" id="WP_085182112.1">
    <property type="nucleotide sequence ID" value="NZ_CSTD01000003.1"/>
</dbReference>
<dbReference type="EMBL" id="CSTD01000003">
    <property type="protein sequence ID" value="CPR11964.1"/>
    <property type="molecule type" value="Genomic_DNA"/>
</dbReference>
<dbReference type="Gene3D" id="1.20.1260.20">
    <property type="entry name" value="PPE superfamily"/>
    <property type="match status" value="1"/>
</dbReference>
<feature type="region of interest" description="Disordered" evidence="2">
    <location>
        <begin position="344"/>
        <end position="384"/>
    </location>
</feature>
<evidence type="ECO:0000259" key="3">
    <source>
        <dbReference type="Pfam" id="PF00823"/>
    </source>
</evidence>
<name>A0A0U0WBJ4_MYCBE</name>
<dbReference type="Proteomes" id="UP000198875">
    <property type="component" value="Unassembled WGS sequence"/>
</dbReference>
<dbReference type="OrthoDB" id="4752337at2"/>
<accession>A0A0U0WBJ4</accession>
<evidence type="ECO:0000256" key="1">
    <source>
        <dbReference type="ARBA" id="ARBA00010652"/>
    </source>
</evidence>
<organism evidence="4 5">
    <name type="scientific">Mycobacterium bohemicum DSM 44277</name>
    <dbReference type="NCBI Taxonomy" id="1236609"/>
    <lineage>
        <taxon>Bacteria</taxon>
        <taxon>Bacillati</taxon>
        <taxon>Actinomycetota</taxon>
        <taxon>Actinomycetes</taxon>
        <taxon>Mycobacteriales</taxon>
        <taxon>Mycobacteriaceae</taxon>
        <taxon>Mycobacterium</taxon>
    </lineage>
</organism>
<comment type="similarity">
    <text evidence="1">Belongs to the mycobacterial PPE family.</text>
</comment>
<dbReference type="GO" id="GO:0052572">
    <property type="term" value="P:response to host immune response"/>
    <property type="evidence" value="ECO:0007669"/>
    <property type="project" value="TreeGrafter"/>
</dbReference>
<feature type="domain" description="PPE" evidence="3">
    <location>
        <begin position="5"/>
        <end position="161"/>
    </location>
</feature>